<feature type="transmembrane region" description="Helical" evidence="6">
    <location>
        <begin position="48"/>
        <end position="72"/>
    </location>
</feature>
<dbReference type="RefSeq" id="WP_113865962.1">
    <property type="nucleotide sequence ID" value="NZ_BAABQN010000001.1"/>
</dbReference>
<evidence type="ECO:0000256" key="6">
    <source>
        <dbReference type="SAM" id="Phobius"/>
    </source>
</evidence>
<dbReference type="InterPro" id="IPR003841">
    <property type="entry name" value="Na/Pi_transpt"/>
</dbReference>
<comment type="subcellular location">
    <subcellularLocation>
        <location evidence="1">Cell membrane</location>
        <topology evidence="1">Multi-pass membrane protein</topology>
    </subcellularLocation>
</comment>
<feature type="transmembrane region" description="Helical" evidence="6">
    <location>
        <begin position="126"/>
        <end position="148"/>
    </location>
</feature>
<gene>
    <name evidence="7" type="ORF">DES48_10179</name>
</gene>
<proteinExistence type="predicted"/>
<dbReference type="Proteomes" id="UP000252254">
    <property type="component" value="Unassembled WGS sequence"/>
</dbReference>
<protein>
    <submittedName>
        <fullName evidence="7">Phosphate:Na+ symporter</fullName>
    </submittedName>
</protein>
<sequence length="300" mass="32368">MELLSYLGVYLILFFMGMRLLQNGLIFYTESRLTDWISSSTNHLVKSVLIGMTATALLQSSSVVLIITISLVTIDVLTYKQTIGIILGANIGTTMTGELLTINHILPYPLIFVIGVICLILNKQKIYYFGCVCLGLGSIFIAMNGFQSLMPIVNRTFTFTEIFTTNEYVVNGIVIGTIASAILQSSSATFALTAAMVQEGVVPLANAIAIILGSNIGTCVTGLIAAITASKQAKLVAITHTAFNIITVCIAVPFYSFLQSIAVQLATEPIQQLAHIAVIFNVFSVLIVLPFIPFIINKLT</sequence>
<feature type="transmembrane region" description="Helical" evidence="6">
    <location>
        <begin position="6"/>
        <end position="28"/>
    </location>
</feature>
<name>A0A366EI10_9BACI</name>
<keyword evidence="2" id="KW-1003">Cell membrane</keyword>
<evidence type="ECO:0000256" key="1">
    <source>
        <dbReference type="ARBA" id="ARBA00004651"/>
    </source>
</evidence>
<keyword evidence="4 6" id="KW-1133">Transmembrane helix</keyword>
<reference evidence="7 8" key="1">
    <citation type="submission" date="2018-06" db="EMBL/GenBank/DDBJ databases">
        <title>Genomic Encyclopedia of Type Strains, Phase IV (KMG-IV): sequencing the most valuable type-strain genomes for metagenomic binning, comparative biology and taxonomic classification.</title>
        <authorList>
            <person name="Goeker M."/>
        </authorList>
    </citation>
    <scope>NUCLEOTIDE SEQUENCE [LARGE SCALE GENOMIC DNA]</scope>
    <source>
        <strain evidence="7 8">DSM 15140</strain>
    </source>
</reference>
<dbReference type="STRING" id="200904.GCA_900168775_02462"/>
<dbReference type="PANTHER" id="PTHR10010">
    <property type="entry name" value="SOLUTE CARRIER FAMILY 34 SODIUM PHOSPHATE , MEMBER 2-RELATED"/>
    <property type="match status" value="1"/>
</dbReference>
<dbReference type="GO" id="GO:0044341">
    <property type="term" value="P:sodium-dependent phosphate transport"/>
    <property type="evidence" value="ECO:0007669"/>
    <property type="project" value="InterPro"/>
</dbReference>
<keyword evidence="3 6" id="KW-0812">Transmembrane</keyword>
<dbReference type="GO" id="GO:0005436">
    <property type="term" value="F:sodium:phosphate symporter activity"/>
    <property type="evidence" value="ECO:0007669"/>
    <property type="project" value="InterPro"/>
</dbReference>
<dbReference type="NCBIfam" id="NF037997">
    <property type="entry name" value="Na_Pi_symport"/>
    <property type="match status" value="1"/>
</dbReference>
<evidence type="ECO:0000256" key="2">
    <source>
        <dbReference type="ARBA" id="ARBA00022475"/>
    </source>
</evidence>
<feature type="transmembrane region" description="Helical" evidence="6">
    <location>
        <begin position="276"/>
        <end position="296"/>
    </location>
</feature>
<accession>A0A366EI10</accession>
<dbReference type="EMBL" id="QNRI01000001">
    <property type="protein sequence ID" value="RBP01350.1"/>
    <property type="molecule type" value="Genomic_DNA"/>
</dbReference>
<comment type="caution">
    <text evidence="7">The sequence shown here is derived from an EMBL/GenBank/DDBJ whole genome shotgun (WGS) entry which is preliminary data.</text>
</comment>
<keyword evidence="8" id="KW-1185">Reference proteome</keyword>
<keyword evidence="5 6" id="KW-0472">Membrane</keyword>
<evidence type="ECO:0000313" key="7">
    <source>
        <dbReference type="EMBL" id="RBP01350.1"/>
    </source>
</evidence>
<evidence type="ECO:0000256" key="5">
    <source>
        <dbReference type="ARBA" id="ARBA00023136"/>
    </source>
</evidence>
<evidence type="ECO:0000313" key="8">
    <source>
        <dbReference type="Proteomes" id="UP000252254"/>
    </source>
</evidence>
<dbReference type="Pfam" id="PF02690">
    <property type="entry name" value="Na_Pi_cotrans"/>
    <property type="match status" value="2"/>
</dbReference>
<organism evidence="7 8">
    <name type="scientific">Paraliobacillus ryukyuensis</name>
    <dbReference type="NCBI Taxonomy" id="200904"/>
    <lineage>
        <taxon>Bacteria</taxon>
        <taxon>Bacillati</taxon>
        <taxon>Bacillota</taxon>
        <taxon>Bacilli</taxon>
        <taxon>Bacillales</taxon>
        <taxon>Bacillaceae</taxon>
        <taxon>Paraliobacillus</taxon>
    </lineage>
</organism>
<feature type="transmembrane region" description="Helical" evidence="6">
    <location>
        <begin position="204"/>
        <end position="229"/>
    </location>
</feature>
<feature type="transmembrane region" description="Helical" evidence="6">
    <location>
        <begin position="168"/>
        <end position="192"/>
    </location>
</feature>
<feature type="transmembrane region" description="Helical" evidence="6">
    <location>
        <begin position="105"/>
        <end position="121"/>
    </location>
</feature>
<feature type="transmembrane region" description="Helical" evidence="6">
    <location>
        <begin position="235"/>
        <end position="255"/>
    </location>
</feature>
<dbReference type="PANTHER" id="PTHR10010:SF46">
    <property type="entry name" value="SODIUM-DEPENDENT PHOSPHATE TRANSPORT PROTEIN 2B"/>
    <property type="match status" value="1"/>
</dbReference>
<evidence type="ECO:0000256" key="3">
    <source>
        <dbReference type="ARBA" id="ARBA00022692"/>
    </source>
</evidence>
<dbReference type="OrthoDB" id="9763003at2"/>
<dbReference type="GO" id="GO:0005886">
    <property type="term" value="C:plasma membrane"/>
    <property type="evidence" value="ECO:0007669"/>
    <property type="project" value="UniProtKB-SubCell"/>
</dbReference>
<dbReference type="AlphaFoldDB" id="A0A366EI10"/>
<evidence type="ECO:0000256" key="4">
    <source>
        <dbReference type="ARBA" id="ARBA00022989"/>
    </source>
</evidence>